<name>A0A7J8CI22_ROUAE</name>
<feature type="region of interest" description="Disordered" evidence="1">
    <location>
        <begin position="1"/>
        <end position="34"/>
    </location>
</feature>
<evidence type="ECO:0000313" key="3">
    <source>
        <dbReference type="Proteomes" id="UP000593571"/>
    </source>
</evidence>
<accession>A0A7J8CI22</accession>
<comment type="caution">
    <text evidence="2">The sequence shown here is derived from an EMBL/GenBank/DDBJ whole genome shotgun (WGS) entry which is preliminary data.</text>
</comment>
<feature type="compositionally biased region" description="Polar residues" evidence="1">
    <location>
        <begin position="1"/>
        <end position="10"/>
    </location>
</feature>
<evidence type="ECO:0000313" key="2">
    <source>
        <dbReference type="EMBL" id="KAF6410488.1"/>
    </source>
</evidence>
<evidence type="ECO:0000256" key="1">
    <source>
        <dbReference type="SAM" id="MobiDB-lite"/>
    </source>
</evidence>
<dbReference type="Proteomes" id="UP000593571">
    <property type="component" value="Unassembled WGS sequence"/>
</dbReference>
<dbReference type="EMBL" id="JACASE010000014">
    <property type="protein sequence ID" value="KAF6410488.1"/>
    <property type="molecule type" value="Genomic_DNA"/>
</dbReference>
<proteinExistence type="predicted"/>
<sequence length="120" mass="13175">MRWGFQNSRVRTSKISSNKSNKNVRGGKKKLSKSTFPELWESTNKASYDAGRKTAELSVILSFHISILSPANMLTMKTSSLAATKGVRLGVELLKCSLISRSRSLSPFDLSGTSLENPHS</sequence>
<feature type="compositionally biased region" description="Low complexity" evidence="1">
    <location>
        <begin position="13"/>
        <end position="23"/>
    </location>
</feature>
<dbReference type="AlphaFoldDB" id="A0A7J8CI22"/>
<reference evidence="2 3" key="1">
    <citation type="journal article" date="2020" name="Nature">
        <title>Six reference-quality genomes reveal evolution of bat adaptations.</title>
        <authorList>
            <person name="Jebb D."/>
            <person name="Huang Z."/>
            <person name="Pippel M."/>
            <person name="Hughes G.M."/>
            <person name="Lavrichenko K."/>
            <person name="Devanna P."/>
            <person name="Winkler S."/>
            <person name="Jermiin L.S."/>
            <person name="Skirmuntt E.C."/>
            <person name="Katzourakis A."/>
            <person name="Burkitt-Gray L."/>
            <person name="Ray D.A."/>
            <person name="Sullivan K.A.M."/>
            <person name="Roscito J.G."/>
            <person name="Kirilenko B.M."/>
            <person name="Davalos L.M."/>
            <person name="Corthals A.P."/>
            <person name="Power M.L."/>
            <person name="Jones G."/>
            <person name="Ransome R.D."/>
            <person name="Dechmann D.K.N."/>
            <person name="Locatelli A.G."/>
            <person name="Puechmaille S.J."/>
            <person name="Fedrigo O."/>
            <person name="Jarvis E.D."/>
            <person name="Hiller M."/>
            <person name="Vernes S.C."/>
            <person name="Myers E.W."/>
            <person name="Teeling E.C."/>
        </authorList>
    </citation>
    <scope>NUCLEOTIDE SEQUENCE [LARGE SCALE GENOMIC DNA]</scope>
    <source>
        <strain evidence="2">MRouAeg1</strain>
        <tissue evidence="2">Muscle</tissue>
    </source>
</reference>
<protein>
    <submittedName>
        <fullName evidence="2">Uncharacterized protein</fullName>
    </submittedName>
</protein>
<keyword evidence="3" id="KW-1185">Reference proteome</keyword>
<organism evidence="2 3">
    <name type="scientific">Rousettus aegyptiacus</name>
    <name type="common">Egyptian fruit bat</name>
    <name type="synonym">Pteropus aegyptiacus</name>
    <dbReference type="NCBI Taxonomy" id="9407"/>
    <lineage>
        <taxon>Eukaryota</taxon>
        <taxon>Metazoa</taxon>
        <taxon>Chordata</taxon>
        <taxon>Craniata</taxon>
        <taxon>Vertebrata</taxon>
        <taxon>Euteleostomi</taxon>
        <taxon>Mammalia</taxon>
        <taxon>Eutheria</taxon>
        <taxon>Laurasiatheria</taxon>
        <taxon>Chiroptera</taxon>
        <taxon>Yinpterochiroptera</taxon>
        <taxon>Pteropodoidea</taxon>
        <taxon>Pteropodidae</taxon>
        <taxon>Rousettinae</taxon>
        <taxon>Rousettus</taxon>
    </lineage>
</organism>
<gene>
    <name evidence="2" type="ORF">HJG63_009031</name>
</gene>